<name>V4PZP1_9CAUL</name>
<comment type="caution">
    <text evidence="1">The sequence shown here is derived from an EMBL/GenBank/DDBJ whole genome shotgun (WGS) entry which is preliminary data.</text>
</comment>
<evidence type="ECO:0000313" key="2">
    <source>
        <dbReference type="Proteomes" id="UP000017837"/>
    </source>
</evidence>
<proteinExistence type="predicted"/>
<dbReference type="STRING" id="1121022.GCA_000376105_03062"/>
<dbReference type="eggNOG" id="COG0251">
    <property type="taxonomic scope" value="Bacteria"/>
</dbReference>
<protein>
    <submittedName>
        <fullName evidence="1">Uncharacterized protein</fullName>
    </submittedName>
</protein>
<reference evidence="1 2" key="1">
    <citation type="journal article" date="2014" name="Nature">
        <title>Sequential evolution of bacterial morphology by co-option of a developmental regulator.</title>
        <authorList>
            <person name="Jiang C."/>
            <person name="Brown P.J."/>
            <person name="Ducret A."/>
            <person name="Brun Y.V."/>
        </authorList>
    </citation>
    <scope>NUCLEOTIDE SEQUENCE [LARGE SCALE GENOMIC DNA]</scope>
    <source>
        <strain evidence="1 2">DSM 16100</strain>
    </source>
</reference>
<dbReference type="EMBL" id="AWGB01000020">
    <property type="protein sequence ID" value="ESQ91040.1"/>
    <property type="molecule type" value="Genomic_DNA"/>
</dbReference>
<dbReference type="OrthoDB" id="9803101at2"/>
<dbReference type="InterPro" id="IPR035959">
    <property type="entry name" value="RutC-like_sf"/>
</dbReference>
<dbReference type="InterPro" id="IPR035709">
    <property type="entry name" value="YoaB-like"/>
</dbReference>
<evidence type="ECO:0000313" key="1">
    <source>
        <dbReference type="EMBL" id="ESQ91040.1"/>
    </source>
</evidence>
<dbReference type="CDD" id="cd06150">
    <property type="entry name" value="YjgF_YER057c_UK114_like_2"/>
    <property type="match status" value="1"/>
</dbReference>
<sequence>MTITRLHPGPRMSQAVIHAGLVYLAGQVGKPGTSVAAQTTDILDQIDALLAEAGSDKSHILSATLWLADISEFGEVNAIWEKWIDPKNPPARATGEVKLVTPDYKVEIIVVAALRV</sequence>
<dbReference type="Proteomes" id="UP000017837">
    <property type="component" value="Unassembled WGS sequence"/>
</dbReference>
<dbReference type="AlphaFoldDB" id="V4PZP1"/>
<accession>V4PZP1</accession>
<dbReference type="SUPFAM" id="SSF55298">
    <property type="entry name" value="YjgF-like"/>
    <property type="match status" value="1"/>
</dbReference>
<dbReference type="RefSeq" id="WP_018082731.1">
    <property type="nucleotide sequence ID" value="NZ_AQWM01000017.1"/>
</dbReference>
<dbReference type="Gene3D" id="3.30.1330.40">
    <property type="entry name" value="RutC-like"/>
    <property type="match status" value="1"/>
</dbReference>
<dbReference type="Pfam" id="PF01042">
    <property type="entry name" value="Ribonuc_L-PSP"/>
    <property type="match status" value="1"/>
</dbReference>
<gene>
    <name evidence="1" type="ORF">ABENE_11350</name>
</gene>
<dbReference type="InterPro" id="IPR006175">
    <property type="entry name" value="YjgF/YER057c/UK114"/>
</dbReference>
<dbReference type="PANTHER" id="PTHR47328">
    <property type="match status" value="1"/>
</dbReference>
<keyword evidence="2" id="KW-1185">Reference proteome</keyword>
<dbReference type="PANTHER" id="PTHR47328:SF1">
    <property type="entry name" value="RUTC FAMILY PROTEIN YOAB"/>
    <property type="match status" value="1"/>
</dbReference>
<organism evidence="1 2">
    <name type="scientific">Asticcacaulis benevestitus DSM 16100 = ATCC BAA-896</name>
    <dbReference type="NCBI Taxonomy" id="1121022"/>
    <lineage>
        <taxon>Bacteria</taxon>
        <taxon>Pseudomonadati</taxon>
        <taxon>Pseudomonadota</taxon>
        <taxon>Alphaproteobacteria</taxon>
        <taxon>Caulobacterales</taxon>
        <taxon>Caulobacteraceae</taxon>
        <taxon>Asticcacaulis</taxon>
    </lineage>
</organism>
<dbReference type="PATRIC" id="fig|1121022.4.peg.2301"/>